<proteinExistence type="predicted"/>
<organism evidence="2 3">
    <name type="scientific">Winogradskyella haliclonae</name>
    <dbReference type="NCBI Taxonomy" id="2048558"/>
    <lineage>
        <taxon>Bacteria</taxon>
        <taxon>Pseudomonadati</taxon>
        <taxon>Bacteroidota</taxon>
        <taxon>Flavobacteriia</taxon>
        <taxon>Flavobacteriales</taxon>
        <taxon>Flavobacteriaceae</taxon>
        <taxon>Winogradskyella</taxon>
    </lineage>
</organism>
<feature type="transmembrane region" description="Helical" evidence="1">
    <location>
        <begin position="130"/>
        <end position="149"/>
    </location>
</feature>
<dbReference type="Proteomes" id="UP000624701">
    <property type="component" value="Unassembled WGS sequence"/>
</dbReference>
<dbReference type="EMBL" id="BMDQ01000001">
    <property type="protein sequence ID" value="GGI56915.1"/>
    <property type="molecule type" value="Genomic_DNA"/>
</dbReference>
<gene>
    <name evidence="2" type="ORF">GCM10011444_12240</name>
</gene>
<evidence type="ECO:0000313" key="3">
    <source>
        <dbReference type="Proteomes" id="UP000624701"/>
    </source>
</evidence>
<sequence length="180" mass="21059">MFNLDLLCIIMSLSNEIVLRPRFKFDVEATNEKLLAGFDEQKVKQSDFVVTRLDDHVFIRFPKQEQHYWSPQLHLEINEKDKTHATIYGLFGPNPTIWTMFMFLHFLVAGLFIASGIWAYTNMTLGESYAIPLFLTLFMVVVWFTLYFIGRMGKAKGKPDMYKLHAFMREILHSEGIHSI</sequence>
<keyword evidence="1" id="KW-0812">Transmembrane</keyword>
<name>A0ABQ2BYE0_9FLAO</name>
<evidence type="ECO:0000256" key="1">
    <source>
        <dbReference type="SAM" id="Phobius"/>
    </source>
</evidence>
<evidence type="ECO:0000313" key="2">
    <source>
        <dbReference type="EMBL" id="GGI56915.1"/>
    </source>
</evidence>
<protein>
    <recommendedName>
        <fullName evidence="4">GTP-binding protein</fullName>
    </recommendedName>
</protein>
<keyword evidence="1" id="KW-1133">Transmembrane helix</keyword>
<keyword evidence="3" id="KW-1185">Reference proteome</keyword>
<feature type="transmembrane region" description="Helical" evidence="1">
    <location>
        <begin position="97"/>
        <end position="118"/>
    </location>
</feature>
<evidence type="ECO:0008006" key="4">
    <source>
        <dbReference type="Google" id="ProtNLM"/>
    </source>
</evidence>
<comment type="caution">
    <text evidence="2">The sequence shown here is derived from an EMBL/GenBank/DDBJ whole genome shotgun (WGS) entry which is preliminary data.</text>
</comment>
<keyword evidence="1" id="KW-0472">Membrane</keyword>
<accession>A0ABQ2BYE0</accession>
<reference evidence="3" key="1">
    <citation type="journal article" date="2019" name="Int. J. Syst. Evol. Microbiol.">
        <title>The Global Catalogue of Microorganisms (GCM) 10K type strain sequencing project: providing services to taxonomists for standard genome sequencing and annotation.</title>
        <authorList>
            <consortium name="The Broad Institute Genomics Platform"/>
            <consortium name="The Broad Institute Genome Sequencing Center for Infectious Disease"/>
            <person name="Wu L."/>
            <person name="Ma J."/>
        </authorList>
    </citation>
    <scope>NUCLEOTIDE SEQUENCE [LARGE SCALE GENOMIC DNA]</scope>
    <source>
        <strain evidence="3">CCM 8681</strain>
    </source>
</reference>